<protein>
    <submittedName>
        <fullName evidence="2">ATP-dependent exonuclease</fullName>
    </submittedName>
</protein>
<keyword evidence="2" id="KW-0540">Nuclease</keyword>
<dbReference type="Gene3D" id="3.40.50.300">
    <property type="entry name" value="P-loop containing nucleotide triphosphate hydrolases"/>
    <property type="match status" value="1"/>
</dbReference>
<sequence length="313" mass="36795">LSYIKVKYRLERTGKEYVSYLLENVLNSDDSQLSSDERTALFYDAEERMGITETPEEHRRHIKSNNEYWEAAVKKLANIGESGLSVSDKDRIRELLRKHPICDPKNECERYQLLDKIYQDKFYNSIQVKYAYAMTGHKVQGNEWNDVYVDFTDRNGLDESSLRWTYTALSRAIKNVLVFNATSLFGNFDISNEFIGKKKNLEKEREMATKIEEYQFNDEKIARLVDKVEEISENNGLVVTNIDDRNFEKQYFVLIYLSDVENNNYVMQAYYNSRKFWTKATLRSKVEIANKLELIGAEFKKINPNFRGSADNE</sequence>
<evidence type="ECO:0000313" key="3">
    <source>
        <dbReference type="Proteomes" id="UP000467635"/>
    </source>
</evidence>
<dbReference type="CDD" id="cd18809">
    <property type="entry name" value="SF1_C_RecD"/>
    <property type="match status" value="1"/>
</dbReference>
<organism evidence="2 3">
    <name type="scientific">Ligilactobacillus salivarius</name>
    <dbReference type="NCBI Taxonomy" id="1624"/>
    <lineage>
        <taxon>Bacteria</taxon>
        <taxon>Bacillati</taxon>
        <taxon>Bacillota</taxon>
        <taxon>Bacilli</taxon>
        <taxon>Lactobacillales</taxon>
        <taxon>Lactobacillaceae</taxon>
        <taxon>Ligilactobacillus</taxon>
    </lineage>
</organism>
<comment type="caution">
    <text evidence="2">The sequence shown here is derived from an EMBL/GenBank/DDBJ whole genome shotgun (WGS) entry which is preliminary data.</text>
</comment>
<dbReference type="InterPro" id="IPR027417">
    <property type="entry name" value="P-loop_NTPase"/>
</dbReference>
<feature type="non-terminal residue" evidence="2">
    <location>
        <position position="1"/>
    </location>
</feature>
<accession>A0A7X2SSN7</accession>
<dbReference type="InterPro" id="IPR027785">
    <property type="entry name" value="UvrD-like_helicase_C"/>
</dbReference>
<dbReference type="EMBL" id="WKKX01000518">
    <property type="protein sequence ID" value="MSE08935.1"/>
    <property type="molecule type" value="Genomic_DNA"/>
</dbReference>
<dbReference type="AlphaFoldDB" id="A0A7X2SSN7"/>
<name>A0A7X2SSN7_9LACO</name>
<dbReference type="Proteomes" id="UP000467635">
    <property type="component" value="Unassembled WGS sequence"/>
</dbReference>
<proteinExistence type="predicted"/>
<gene>
    <name evidence="2" type="ORF">GKC33_09610</name>
</gene>
<dbReference type="Pfam" id="PF13538">
    <property type="entry name" value="UvrD_C_2"/>
    <property type="match status" value="1"/>
</dbReference>
<evidence type="ECO:0000259" key="1">
    <source>
        <dbReference type="Pfam" id="PF13538"/>
    </source>
</evidence>
<keyword evidence="2" id="KW-0378">Hydrolase</keyword>
<dbReference type="SUPFAM" id="SSF52540">
    <property type="entry name" value="P-loop containing nucleoside triphosphate hydrolases"/>
    <property type="match status" value="1"/>
</dbReference>
<dbReference type="GO" id="GO:0004527">
    <property type="term" value="F:exonuclease activity"/>
    <property type="evidence" value="ECO:0007669"/>
    <property type="project" value="UniProtKB-KW"/>
</dbReference>
<evidence type="ECO:0000313" key="2">
    <source>
        <dbReference type="EMBL" id="MSE08935.1"/>
    </source>
</evidence>
<keyword evidence="2" id="KW-0269">Exonuclease</keyword>
<reference evidence="2 3" key="1">
    <citation type="submission" date="2019-11" db="EMBL/GenBank/DDBJ databases">
        <title>Draft Genome Sequence of Plant Growth-Promoting Rhizosphere-Associated Bacteria.</title>
        <authorList>
            <person name="Vasilyev I.Y."/>
            <person name="Radchenko V."/>
            <person name="Ilnitskaya E.V."/>
        </authorList>
    </citation>
    <scope>NUCLEOTIDE SEQUENCE [LARGE SCALE GENOMIC DNA]</scope>
    <source>
        <strain evidence="2 3">VRA_01-1sq_f</strain>
    </source>
</reference>
<feature type="domain" description="UvrD-like helicase C-terminal" evidence="1">
    <location>
        <begin position="130"/>
        <end position="177"/>
    </location>
</feature>